<accession>A0ABW2I181</accession>
<reference evidence="2" key="1">
    <citation type="journal article" date="2019" name="Int. J. Syst. Evol. Microbiol.">
        <title>The Global Catalogue of Microorganisms (GCM) 10K type strain sequencing project: providing services to taxonomists for standard genome sequencing and annotation.</title>
        <authorList>
            <consortium name="The Broad Institute Genomics Platform"/>
            <consortium name="The Broad Institute Genome Sequencing Center for Infectious Disease"/>
            <person name="Wu L."/>
            <person name="Ma J."/>
        </authorList>
    </citation>
    <scope>NUCLEOTIDE SEQUENCE [LARGE SCALE GENOMIC DNA]</scope>
    <source>
        <strain evidence="2">XZYJT-10</strain>
    </source>
</reference>
<evidence type="ECO:0000313" key="1">
    <source>
        <dbReference type="EMBL" id="MFC7278564.1"/>
    </source>
</evidence>
<name>A0ABW2I181_9ACTN</name>
<dbReference type="Proteomes" id="UP001596548">
    <property type="component" value="Unassembled WGS sequence"/>
</dbReference>
<comment type="caution">
    <text evidence="1">The sequence shown here is derived from an EMBL/GenBank/DDBJ whole genome shotgun (WGS) entry which is preliminary data.</text>
</comment>
<proteinExistence type="predicted"/>
<dbReference type="RefSeq" id="WP_378975519.1">
    <property type="nucleotide sequence ID" value="NZ_JBHTBJ010000034.1"/>
</dbReference>
<keyword evidence="2" id="KW-1185">Reference proteome</keyword>
<dbReference type="Pfam" id="PF21810">
    <property type="entry name" value="DUF6880"/>
    <property type="match status" value="1"/>
</dbReference>
<sequence>MSGGLRDGKLGDVALGLIRTRADLHRRGAANAHGRQMHEAVALLRAEAGSSDPAALLPVVEKAVASAVRVILRADDSSGIIGDAIRDLLDLHADTAAKARPPAAKLAAWMIKFQFDGTQDFFTIDVADYAEALGPAGLALYRAKLAEISDELGPKPVEQDRFADPELWRQAAHAHHTRFLLDHNARRLAVVDRDIDAIVATHSRDWKVAAWLHDTAAALAEIGEFDLAIGWAKQAADFDGGHQSLAAARYWCDLLAQHRPDTEIAARLEVFRRWPSSSTAQQLRRATGHAWPAHHNEVIDTLSRSPREAVIFALHHLEDPELAWTLANNLELTDTNTWNDLADAYEHIDPIGVLPVLRDLVLADLRNTDAHAYKHAARRLRRMRRLTAGTDRATEVDNLIKTLREEHRRRPRLQREFDQADLP</sequence>
<dbReference type="InterPro" id="IPR049245">
    <property type="entry name" value="DUF6880"/>
</dbReference>
<protein>
    <submittedName>
        <fullName evidence="1">DUF6880 family protein</fullName>
    </submittedName>
</protein>
<evidence type="ECO:0000313" key="2">
    <source>
        <dbReference type="Proteomes" id="UP001596548"/>
    </source>
</evidence>
<gene>
    <name evidence="1" type="ORF">ACFQS1_31685</name>
</gene>
<dbReference type="EMBL" id="JBHTBJ010000034">
    <property type="protein sequence ID" value="MFC7278564.1"/>
    <property type="molecule type" value="Genomic_DNA"/>
</dbReference>
<organism evidence="1 2">
    <name type="scientific">Paractinoplanes rhizophilus</name>
    <dbReference type="NCBI Taxonomy" id="1416877"/>
    <lineage>
        <taxon>Bacteria</taxon>
        <taxon>Bacillati</taxon>
        <taxon>Actinomycetota</taxon>
        <taxon>Actinomycetes</taxon>
        <taxon>Micromonosporales</taxon>
        <taxon>Micromonosporaceae</taxon>
        <taxon>Paractinoplanes</taxon>
    </lineage>
</organism>